<comment type="caution">
    <text evidence="1">The sequence shown here is derived from an EMBL/GenBank/DDBJ whole genome shotgun (WGS) entry which is preliminary data.</text>
</comment>
<reference evidence="1" key="1">
    <citation type="submission" date="2021-02" db="EMBL/GenBank/DDBJ databases">
        <authorList>
            <consortium name="DOE Joint Genome Institute"/>
            <person name="Ahrendt S."/>
            <person name="Looney B.P."/>
            <person name="Miyauchi S."/>
            <person name="Morin E."/>
            <person name="Drula E."/>
            <person name="Courty P.E."/>
            <person name="Chicoki N."/>
            <person name="Fauchery L."/>
            <person name="Kohler A."/>
            <person name="Kuo A."/>
            <person name="Labutti K."/>
            <person name="Pangilinan J."/>
            <person name="Lipzen A."/>
            <person name="Riley R."/>
            <person name="Andreopoulos W."/>
            <person name="He G."/>
            <person name="Johnson J."/>
            <person name="Barry K.W."/>
            <person name="Grigoriev I.V."/>
            <person name="Nagy L."/>
            <person name="Hibbett D."/>
            <person name="Henrissat B."/>
            <person name="Matheny P.B."/>
            <person name="Labbe J."/>
            <person name="Martin F."/>
        </authorList>
    </citation>
    <scope>NUCLEOTIDE SEQUENCE</scope>
    <source>
        <strain evidence="1">FP105234-sp</strain>
    </source>
</reference>
<accession>A0ACB8R324</accession>
<evidence type="ECO:0000313" key="1">
    <source>
        <dbReference type="EMBL" id="KAI0038428.1"/>
    </source>
</evidence>
<reference evidence="1" key="2">
    <citation type="journal article" date="2022" name="New Phytol.">
        <title>Evolutionary transition to the ectomycorrhizal habit in the genomes of a hyperdiverse lineage of mushroom-forming fungi.</title>
        <authorList>
            <person name="Looney B."/>
            <person name="Miyauchi S."/>
            <person name="Morin E."/>
            <person name="Drula E."/>
            <person name="Courty P.E."/>
            <person name="Kohler A."/>
            <person name="Kuo A."/>
            <person name="LaButti K."/>
            <person name="Pangilinan J."/>
            <person name="Lipzen A."/>
            <person name="Riley R."/>
            <person name="Andreopoulos W."/>
            <person name="He G."/>
            <person name="Johnson J."/>
            <person name="Nolan M."/>
            <person name="Tritt A."/>
            <person name="Barry K.W."/>
            <person name="Grigoriev I.V."/>
            <person name="Nagy L.G."/>
            <person name="Hibbett D."/>
            <person name="Henrissat B."/>
            <person name="Matheny P.B."/>
            <person name="Labbe J."/>
            <person name="Martin F.M."/>
        </authorList>
    </citation>
    <scope>NUCLEOTIDE SEQUENCE</scope>
    <source>
        <strain evidence="1">FP105234-sp</strain>
    </source>
</reference>
<dbReference type="Proteomes" id="UP000814033">
    <property type="component" value="Unassembled WGS sequence"/>
</dbReference>
<evidence type="ECO:0000313" key="2">
    <source>
        <dbReference type="Proteomes" id="UP000814033"/>
    </source>
</evidence>
<name>A0ACB8R324_9AGAM</name>
<protein>
    <submittedName>
        <fullName evidence="1">Uncharacterized protein</fullName>
    </submittedName>
</protein>
<gene>
    <name evidence="1" type="ORF">FA95DRAFT_1567749</name>
</gene>
<proteinExistence type="predicted"/>
<keyword evidence="2" id="KW-1185">Reference proteome</keyword>
<dbReference type="EMBL" id="MU276504">
    <property type="protein sequence ID" value="KAI0038428.1"/>
    <property type="molecule type" value="Genomic_DNA"/>
</dbReference>
<sequence>MPSSLAALSKLISEGPASFLPHGPRRVELTFHPTPHKLGSDMHWIVRNDPGAMTHAGFPELESKHVGSQLRLKFFHGPDELARWLADHRALQGVLRMLDGVVRVPEHVLPGTLTVTDPSDGHRETLCAALVPLTFGEHVGRLRRYPAQTLESPIREIVLSLRKFRVAMRMARLAFRDLRPEHLFLPYDLSTRQGEEDYGAFSKCVMLMEWEGMSRGDRSGEPDEAWFLRDFNAMEDITTIMVRSVPVANTDNVKR</sequence>
<organism evidence="1 2">
    <name type="scientific">Auriscalpium vulgare</name>
    <dbReference type="NCBI Taxonomy" id="40419"/>
    <lineage>
        <taxon>Eukaryota</taxon>
        <taxon>Fungi</taxon>
        <taxon>Dikarya</taxon>
        <taxon>Basidiomycota</taxon>
        <taxon>Agaricomycotina</taxon>
        <taxon>Agaricomycetes</taxon>
        <taxon>Russulales</taxon>
        <taxon>Auriscalpiaceae</taxon>
        <taxon>Auriscalpium</taxon>
    </lineage>
</organism>